<dbReference type="GO" id="GO:0032259">
    <property type="term" value="P:methylation"/>
    <property type="evidence" value="ECO:0007669"/>
    <property type="project" value="UniProtKB-KW"/>
</dbReference>
<proteinExistence type="predicted"/>
<comment type="caution">
    <text evidence="5">The sequence shown here is derived from an EMBL/GenBank/DDBJ whole genome shotgun (WGS) entry which is preliminary data.</text>
</comment>
<evidence type="ECO:0000313" key="5">
    <source>
        <dbReference type="EMBL" id="GII21257.1"/>
    </source>
</evidence>
<reference evidence="5" key="1">
    <citation type="submission" date="2021-01" db="EMBL/GenBank/DDBJ databases">
        <title>Whole genome shotgun sequence of Planosporangium mesophilum NBRC 109066.</title>
        <authorList>
            <person name="Komaki H."/>
            <person name="Tamura T."/>
        </authorList>
    </citation>
    <scope>NUCLEOTIDE SEQUENCE</scope>
    <source>
        <strain evidence="5">NBRC 109066</strain>
    </source>
</reference>
<feature type="domain" description="tRNA/rRNA methyltransferase SpoU type" evidence="3">
    <location>
        <begin position="117"/>
        <end position="254"/>
    </location>
</feature>
<dbReference type="InterPro" id="IPR029028">
    <property type="entry name" value="Alpha/beta_knot_MTases"/>
</dbReference>
<dbReference type="InterPro" id="IPR001537">
    <property type="entry name" value="SpoU_MeTrfase"/>
</dbReference>
<dbReference type="GO" id="GO:0008173">
    <property type="term" value="F:RNA methyltransferase activity"/>
    <property type="evidence" value="ECO:0007669"/>
    <property type="project" value="InterPro"/>
</dbReference>
<dbReference type="Pfam" id="PF22655">
    <property type="entry name" value="SpoU_sub_bind_like"/>
    <property type="match status" value="1"/>
</dbReference>
<protein>
    <submittedName>
        <fullName evidence="5">rRNA methyltransferase</fullName>
    </submittedName>
</protein>
<evidence type="ECO:0000259" key="3">
    <source>
        <dbReference type="Pfam" id="PF00588"/>
    </source>
</evidence>
<evidence type="ECO:0000256" key="2">
    <source>
        <dbReference type="ARBA" id="ARBA00022679"/>
    </source>
</evidence>
<sequence length="275" mass="29497">MRITTRNARFQQWQSLLTNRAKRQRAGEFLVQGVRPINLAVEHGWPLHALLHRDTDDLSRWARDILDRVDAPRFAVAPDLLGELSDKDDADVELIAVAAIAPDDLSRIEVGPSFLGVVFDRPGSPGNIGTLLRSADAFGADGVIVTGHAADVYDPKTVRASTGSLFSVPAVRMPSHREVLDWADGRCAVVAADESAEVDVADHDLTRPTLLVIGNETVGLSAAWRSACDRMVRIPIGGSASSLNAATAASVLLYEAARQRTPPRTGPAPDTSGAW</sequence>
<evidence type="ECO:0000313" key="6">
    <source>
        <dbReference type="Proteomes" id="UP000599074"/>
    </source>
</evidence>
<dbReference type="PANTHER" id="PTHR43191:SF2">
    <property type="entry name" value="RRNA METHYLTRANSFERASE 3, MITOCHONDRIAL"/>
    <property type="match status" value="1"/>
</dbReference>
<dbReference type="Proteomes" id="UP000599074">
    <property type="component" value="Unassembled WGS sequence"/>
</dbReference>
<gene>
    <name evidence="5" type="ORF">Pme01_08540</name>
</gene>
<accession>A0A8J3T8J6</accession>
<keyword evidence="6" id="KW-1185">Reference proteome</keyword>
<dbReference type="EMBL" id="BOON01000006">
    <property type="protein sequence ID" value="GII21257.1"/>
    <property type="molecule type" value="Genomic_DNA"/>
</dbReference>
<name>A0A8J3T8J6_9ACTN</name>
<dbReference type="Gene3D" id="3.40.1280.10">
    <property type="match status" value="1"/>
</dbReference>
<dbReference type="InterPro" id="IPR051259">
    <property type="entry name" value="rRNA_Methyltransferase"/>
</dbReference>
<dbReference type="Gene3D" id="3.30.1330.30">
    <property type="match status" value="1"/>
</dbReference>
<keyword evidence="1 5" id="KW-0489">Methyltransferase</keyword>
<dbReference type="InterPro" id="IPR029064">
    <property type="entry name" value="Ribosomal_eL30-like_sf"/>
</dbReference>
<dbReference type="RefSeq" id="WP_168112555.1">
    <property type="nucleotide sequence ID" value="NZ_BOON01000006.1"/>
</dbReference>
<dbReference type="InterPro" id="IPR029026">
    <property type="entry name" value="tRNA_m1G_MTases_N"/>
</dbReference>
<dbReference type="GO" id="GO:0003723">
    <property type="term" value="F:RNA binding"/>
    <property type="evidence" value="ECO:0007669"/>
    <property type="project" value="InterPro"/>
</dbReference>
<dbReference type="SUPFAM" id="SSF75217">
    <property type="entry name" value="alpha/beta knot"/>
    <property type="match status" value="1"/>
</dbReference>
<dbReference type="GO" id="GO:0006396">
    <property type="term" value="P:RNA processing"/>
    <property type="evidence" value="ECO:0007669"/>
    <property type="project" value="InterPro"/>
</dbReference>
<feature type="domain" description="SpoU L30e-like N-terminal" evidence="4">
    <location>
        <begin position="7"/>
        <end position="96"/>
    </location>
</feature>
<dbReference type="Pfam" id="PF00588">
    <property type="entry name" value="SpoU_methylase"/>
    <property type="match status" value="1"/>
</dbReference>
<dbReference type="PANTHER" id="PTHR43191">
    <property type="entry name" value="RRNA METHYLTRANSFERASE 3"/>
    <property type="match status" value="1"/>
</dbReference>
<evidence type="ECO:0000259" key="4">
    <source>
        <dbReference type="Pfam" id="PF22655"/>
    </source>
</evidence>
<dbReference type="InterPro" id="IPR054578">
    <property type="entry name" value="SpoU_sub_bind-like_N"/>
</dbReference>
<evidence type="ECO:0000256" key="1">
    <source>
        <dbReference type="ARBA" id="ARBA00022603"/>
    </source>
</evidence>
<dbReference type="SUPFAM" id="SSF55315">
    <property type="entry name" value="L30e-like"/>
    <property type="match status" value="1"/>
</dbReference>
<organism evidence="5 6">
    <name type="scientific">Planosporangium mesophilum</name>
    <dbReference type="NCBI Taxonomy" id="689768"/>
    <lineage>
        <taxon>Bacteria</taxon>
        <taxon>Bacillati</taxon>
        <taxon>Actinomycetota</taxon>
        <taxon>Actinomycetes</taxon>
        <taxon>Micromonosporales</taxon>
        <taxon>Micromonosporaceae</taxon>
        <taxon>Planosporangium</taxon>
    </lineage>
</organism>
<keyword evidence="2" id="KW-0808">Transferase</keyword>
<dbReference type="AlphaFoldDB" id="A0A8J3T8J6"/>